<feature type="compositionally biased region" description="Basic and acidic residues" evidence="1">
    <location>
        <begin position="151"/>
        <end position="161"/>
    </location>
</feature>
<dbReference type="EMBL" id="JAUEPN010000003">
    <property type="protein sequence ID" value="KAK3297640.1"/>
    <property type="molecule type" value="Genomic_DNA"/>
</dbReference>
<keyword evidence="2" id="KW-0812">Transmembrane</keyword>
<name>A0AAE0HJG3_9PEZI</name>
<evidence type="ECO:0000256" key="2">
    <source>
        <dbReference type="SAM" id="Phobius"/>
    </source>
</evidence>
<dbReference type="GeneID" id="87840522"/>
<evidence type="ECO:0000256" key="1">
    <source>
        <dbReference type="SAM" id="MobiDB-lite"/>
    </source>
</evidence>
<dbReference type="RefSeq" id="XP_062661154.1">
    <property type="nucleotide sequence ID" value="XM_062803574.1"/>
</dbReference>
<keyword evidence="2" id="KW-1133">Transmembrane helix</keyword>
<dbReference type="Proteomes" id="UP001278766">
    <property type="component" value="Unassembled WGS sequence"/>
</dbReference>
<keyword evidence="2" id="KW-0472">Membrane</keyword>
<feature type="compositionally biased region" description="Polar residues" evidence="1">
    <location>
        <begin position="162"/>
        <end position="171"/>
    </location>
</feature>
<protein>
    <submittedName>
        <fullName evidence="3">Uncharacterized protein</fullName>
    </submittedName>
</protein>
<accession>A0AAE0HJG3</accession>
<feature type="transmembrane region" description="Helical" evidence="2">
    <location>
        <begin position="217"/>
        <end position="236"/>
    </location>
</feature>
<sequence length="418" mass="46823">MGSVLFLERDVWGVPGEGVRKARRVTGSSKVKTEGQVTESLEEAFLEIVEWNWDPDDQLPGLVSEVVYRHWQDLFDFLEPQLQATHEGTATCYRKLIRMLELNDEKIDDMNWHKLIGRLIVRLGWLESRQASPPDSPPTNFRTTPRAQVVSKRETATRENIMRSSSRQGQPPQRRVDENQRALDRLSYLGGILIPLPLISGILSMGDIYGPGGSGFYIFWAVSIPLAGLAVLLIYADTIRKAEVWVEIKPDHVMPSPEGKGESSGSNDEGAGPVGAEVPHNRIFIRHGNRVHDSVHGGEKPPPPGPRDDMSFVVDYDVEERIIDMPTVSTSAAQSQSGDAEVPIRLSRRRRSISLGQVPVMILERPERGSVPKAWRREQLGWFGAIRSILYKKCRDGDDIPHGVAACEKPGRRKTKSY</sequence>
<reference evidence="3" key="2">
    <citation type="submission" date="2023-06" db="EMBL/GenBank/DDBJ databases">
        <authorList>
            <consortium name="Lawrence Berkeley National Laboratory"/>
            <person name="Haridas S."/>
            <person name="Hensen N."/>
            <person name="Bonometti L."/>
            <person name="Westerberg I."/>
            <person name="Brannstrom I.O."/>
            <person name="Guillou S."/>
            <person name="Cros-Aarteil S."/>
            <person name="Calhoun S."/>
            <person name="Kuo A."/>
            <person name="Mondo S."/>
            <person name="Pangilinan J."/>
            <person name="Riley R."/>
            <person name="Labutti K."/>
            <person name="Andreopoulos B."/>
            <person name="Lipzen A."/>
            <person name="Chen C."/>
            <person name="Yanf M."/>
            <person name="Daum C."/>
            <person name="Ng V."/>
            <person name="Clum A."/>
            <person name="Steindorff A."/>
            <person name="Ohm R."/>
            <person name="Martin F."/>
            <person name="Silar P."/>
            <person name="Natvig D."/>
            <person name="Lalanne C."/>
            <person name="Gautier V."/>
            <person name="Ament-Velasquez S.L."/>
            <person name="Kruys A."/>
            <person name="Hutchinson M.I."/>
            <person name="Powell A.J."/>
            <person name="Barry K."/>
            <person name="Miller A.N."/>
            <person name="Grigoriev I.V."/>
            <person name="Debuchy R."/>
            <person name="Gladieux P."/>
            <person name="Thoren M.H."/>
            <person name="Johannesson H."/>
        </authorList>
    </citation>
    <scope>NUCLEOTIDE SEQUENCE</scope>
    <source>
        <strain evidence="3">CBS 168.71</strain>
    </source>
</reference>
<feature type="region of interest" description="Disordered" evidence="1">
    <location>
        <begin position="130"/>
        <end position="178"/>
    </location>
</feature>
<feature type="region of interest" description="Disordered" evidence="1">
    <location>
        <begin position="252"/>
        <end position="274"/>
    </location>
</feature>
<evidence type="ECO:0000313" key="3">
    <source>
        <dbReference type="EMBL" id="KAK3297640.1"/>
    </source>
</evidence>
<comment type="caution">
    <text evidence="3">The sequence shown here is derived from an EMBL/GenBank/DDBJ whole genome shotgun (WGS) entry which is preliminary data.</text>
</comment>
<organism evidence="3 4">
    <name type="scientific">Chaetomium fimeti</name>
    <dbReference type="NCBI Taxonomy" id="1854472"/>
    <lineage>
        <taxon>Eukaryota</taxon>
        <taxon>Fungi</taxon>
        <taxon>Dikarya</taxon>
        <taxon>Ascomycota</taxon>
        <taxon>Pezizomycotina</taxon>
        <taxon>Sordariomycetes</taxon>
        <taxon>Sordariomycetidae</taxon>
        <taxon>Sordariales</taxon>
        <taxon>Chaetomiaceae</taxon>
        <taxon>Chaetomium</taxon>
    </lineage>
</organism>
<feature type="compositionally biased region" description="Low complexity" evidence="1">
    <location>
        <begin position="255"/>
        <end position="266"/>
    </location>
</feature>
<reference evidence="3" key="1">
    <citation type="journal article" date="2023" name="Mol. Phylogenet. Evol.">
        <title>Genome-scale phylogeny and comparative genomics of the fungal order Sordariales.</title>
        <authorList>
            <person name="Hensen N."/>
            <person name="Bonometti L."/>
            <person name="Westerberg I."/>
            <person name="Brannstrom I.O."/>
            <person name="Guillou S."/>
            <person name="Cros-Aarteil S."/>
            <person name="Calhoun S."/>
            <person name="Haridas S."/>
            <person name="Kuo A."/>
            <person name="Mondo S."/>
            <person name="Pangilinan J."/>
            <person name="Riley R."/>
            <person name="LaButti K."/>
            <person name="Andreopoulos B."/>
            <person name="Lipzen A."/>
            <person name="Chen C."/>
            <person name="Yan M."/>
            <person name="Daum C."/>
            <person name="Ng V."/>
            <person name="Clum A."/>
            <person name="Steindorff A."/>
            <person name="Ohm R.A."/>
            <person name="Martin F."/>
            <person name="Silar P."/>
            <person name="Natvig D.O."/>
            <person name="Lalanne C."/>
            <person name="Gautier V."/>
            <person name="Ament-Velasquez S.L."/>
            <person name="Kruys A."/>
            <person name="Hutchinson M.I."/>
            <person name="Powell A.J."/>
            <person name="Barry K."/>
            <person name="Miller A.N."/>
            <person name="Grigoriev I.V."/>
            <person name="Debuchy R."/>
            <person name="Gladieux P."/>
            <person name="Hiltunen Thoren M."/>
            <person name="Johannesson H."/>
        </authorList>
    </citation>
    <scope>NUCLEOTIDE SEQUENCE</scope>
    <source>
        <strain evidence="3">CBS 168.71</strain>
    </source>
</reference>
<evidence type="ECO:0000313" key="4">
    <source>
        <dbReference type="Proteomes" id="UP001278766"/>
    </source>
</evidence>
<feature type="transmembrane region" description="Helical" evidence="2">
    <location>
        <begin position="186"/>
        <end position="205"/>
    </location>
</feature>
<dbReference type="AlphaFoldDB" id="A0AAE0HJG3"/>
<keyword evidence="4" id="KW-1185">Reference proteome</keyword>
<proteinExistence type="predicted"/>
<feature type="compositionally biased region" description="Polar residues" evidence="1">
    <location>
        <begin position="130"/>
        <end position="146"/>
    </location>
</feature>
<gene>
    <name evidence="3" type="ORF">B0H64DRAFT_392679</name>
</gene>